<keyword evidence="3" id="KW-1185">Reference proteome</keyword>
<gene>
    <name evidence="2" type="ORF">SAMN05443431_101192</name>
</gene>
<feature type="transmembrane region" description="Helical" evidence="1">
    <location>
        <begin position="28"/>
        <end position="53"/>
    </location>
</feature>
<proteinExistence type="predicted"/>
<evidence type="ECO:0000313" key="3">
    <source>
        <dbReference type="Proteomes" id="UP000199559"/>
    </source>
</evidence>
<sequence>MTLNTFDQLFFTVFTAFKTRYKQKANTIALFYLSALQITLCFLLGVFIATFLTKMNASTISSEKAWTLFVLSAIAIHFKNWLKYNGKTRKVLNAKFNKSKAKDHNLTLLLSLPFVCLVLAVILLQSL</sequence>
<dbReference type="RefSeq" id="WP_090836674.1">
    <property type="nucleotide sequence ID" value="NZ_FORM01000001.1"/>
</dbReference>
<feature type="transmembrane region" description="Helical" evidence="1">
    <location>
        <begin position="103"/>
        <end position="124"/>
    </location>
</feature>
<keyword evidence="1" id="KW-1133">Transmembrane helix</keyword>
<dbReference type="AlphaFoldDB" id="A0A1I3IZX0"/>
<keyword evidence="1" id="KW-0472">Membrane</keyword>
<evidence type="ECO:0000256" key="1">
    <source>
        <dbReference type="SAM" id="Phobius"/>
    </source>
</evidence>
<protein>
    <submittedName>
        <fullName evidence="2">Uncharacterized protein</fullName>
    </submittedName>
</protein>
<dbReference type="EMBL" id="FORM01000001">
    <property type="protein sequence ID" value="SFI53572.1"/>
    <property type="molecule type" value="Genomic_DNA"/>
</dbReference>
<dbReference type="Proteomes" id="UP000199559">
    <property type="component" value="Unassembled WGS sequence"/>
</dbReference>
<reference evidence="3" key="1">
    <citation type="submission" date="2016-10" db="EMBL/GenBank/DDBJ databases">
        <authorList>
            <person name="Varghese N."/>
            <person name="Submissions S."/>
        </authorList>
    </citation>
    <scope>NUCLEOTIDE SEQUENCE [LARGE SCALE GENOMIC DNA]</scope>
    <source>
        <strain evidence="3">DSM 28881</strain>
    </source>
</reference>
<evidence type="ECO:0000313" key="2">
    <source>
        <dbReference type="EMBL" id="SFI53572.1"/>
    </source>
</evidence>
<keyword evidence="1" id="KW-0812">Transmembrane</keyword>
<accession>A0A1I3IZX0</accession>
<name>A0A1I3IZX0_9FLAO</name>
<organism evidence="2 3">
    <name type="scientific">Olleya namhaensis</name>
    <dbReference type="NCBI Taxonomy" id="1144750"/>
    <lineage>
        <taxon>Bacteria</taxon>
        <taxon>Pseudomonadati</taxon>
        <taxon>Bacteroidota</taxon>
        <taxon>Flavobacteriia</taxon>
        <taxon>Flavobacteriales</taxon>
        <taxon>Flavobacteriaceae</taxon>
    </lineage>
</organism>
<feature type="transmembrane region" description="Helical" evidence="1">
    <location>
        <begin position="65"/>
        <end position="82"/>
    </location>
</feature>
<dbReference type="STRING" id="1144750.SAMN05443431_101192"/>